<reference evidence="1 2" key="1">
    <citation type="journal article" date="2007" name="Science">
        <title>The Chlamydomonas genome reveals the evolution of key animal and plant functions.</title>
        <authorList>
            <person name="Merchant S.S."/>
            <person name="Prochnik S.E."/>
            <person name="Vallon O."/>
            <person name="Harris E.H."/>
            <person name="Karpowicz S.J."/>
            <person name="Witman G.B."/>
            <person name="Terry A."/>
            <person name="Salamov A."/>
            <person name="Fritz-Laylin L.K."/>
            <person name="Marechal-Drouard L."/>
            <person name="Marshall W.F."/>
            <person name="Qu L.H."/>
            <person name="Nelson D.R."/>
            <person name="Sanderfoot A.A."/>
            <person name="Spalding M.H."/>
            <person name="Kapitonov V.V."/>
            <person name="Ren Q."/>
            <person name="Ferris P."/>
            <person name="Lindquist E."/>
            <person name="Shapiro H."/>
            <person name="Lucas S.M."/>
            <person name="Grimwood J."/>
            <person name="Schmutz J."/>
            <person name="Cardol P."/>
            <person name="Cerutti H."/>
            <person name="Chanfreau G."/>
            <person name="Chen C.L."/>
            <person name="Cognat V."/>
            <person name="Croft M.T."/>
            <person name="Dent R."/>
            <person name="Dutcher S."/>
            <person name="Fernandez E."/>
            <person name="Fukuzawa H."/>
            <person name="Gonzalez-Ballester D."/>
            <person name="Gonzalez-Halphen D."/>
            <person name="Hallmann A."/>
            <person name="Hanikenne M."/>
            <person name="Hippler M."/>
            <person name="Inwood W."/>
            <person name="Jabbari K."/>
            <person name="Kalanon M."/>
            <person name="Kuras R."/>
            <person name="Lefebvre P.A."/>
            <person name="Lemaire S.D."/>
            <person name="Lobanov A.V."/>
            <person name="Lohr M."/>
            <person name="Manuell A."/>
            <person name="Meier I."/>
            <person name="Mets L."/>
            <person name="Mittag M."/>
            <person name="Mittelmeier T."/>
            <person name="Moroney J.V."/>
            <person name="Moseley J."/>
            <person name="Napoli C."/>
            <person name="Nedelcu A.M."/>
            <person name="Niyogi K."/>
            <person name="Novoselov S.V."/>
            <person name="Paulsen I.T."/>
            <person name="Pazour G."/>
            <person name="Purton S."/>
            <person name="Ral J.P."/>
            <person name="Riano-Pachon D.M."/>
            <person name="Riekhof W."/>
            <person name="Rymarquis L."/>
            <person name="Schroda M."/>
            <person name="Stern D."/>
            <person name="Umen J."/>
            <person name="Willows R."/>
            <person name="Wilson N."/>
            <person name="Zimmer S.L."/>
            <person name="Allmer J."/>
            <person name="Balk J."/>
            <person name="Bisova K."/>
            <person name="Chen C.J."/>
            <person name="Elias M."/>
            <person name="Gendler K."/>
            <person name="Hauser C."/>
            <person name="Lamb M.R."/>
            <person name="Ledford H."/>
            <person name="Long J.C."/>
            <person name="Minagawa J."/>
            <person name="Page M.D."/>
            <person name="Pan J."/>
            <person name="Pootakham W."/>
            <person name="Roje S."/>
            <person name="Rose A."/>
            <person name="Stahlberg E."/>
            <person name="Terauchi A.M."/>
            <person name="Yang P."/>
            <person name="Ball S."/>
            <person name="Bowler C."/>
            <person name="Dieckmann C.L."/>
            <person name="Gladyshev V.N."/>
            <person name="Green P."/>
            <person name="Jorgensen R."/>
            <person name="Mayfield S."/>
            <person name="Mueller-Roeber B."/>
            <person name="Rajamani S."/>
            <person name="Sayre R.T."/>
            <person name="Brokstein P."/>
            <person name="Dubchak I."/>
            <person name="Goodstein D."/>
            <person name="Hornick L."/>
            <person name="Huang Y.W."/>
            <person name="Jhaveri J."/>
            <person name="Luo Y."/>
            <person name="Martinez D."/>
            <person name="Ngau W.C."/>
            <person name="Otillar B."/>
            <person name="Poliakov A."/>
            <person name="Porter A."/>
            <person name="Szajkowski L."/>
            <person name="Werner G."/>
            <person name="Zhou K."/>
            <person name="Grigoriev I.V."/>
            <person name="Rokhsar D.S."/>
            <person name="Grossman A.R."/>
        </authorList>
    </citation>
    <scope>NUCLEOTIDE SEQUENCE [LARGE SCALE GENOMIC DNA]</scope>
    <source>
        <strain evidence="2">CC-503</strain>
    </source>
</reference>
<keyword evidence="2" id="KW-1185">Reference proteome</keyword>
<dbReference type="OrthoDB" id="551979at2759"/>
<dbReference type="InParanoid" id="A0A2K3DUW1"/>
<evidence type="ECO:0000313" key="1">
    <source>
        <dbReference type="EMBL" id="PNW84302.1"/>
    </source>
</evidence>
<dbReference type="GeneID" id="66053301"/>
<dbReference type="Gramene" id="PNW84302">
    <property type="protein sequence ID" value="PNW84302"/>
    <property type="gene ID" value="CHLRE_04g228925v5"/>
</dbReference>
<proteinExistence type="predicted"/>
<dbReference type="EMBL" id="CM008965">
    <property type="protein sequence ID" value="PNW84302.1"/>
    <property type="molecule type" value="Genomic_DNA"/>
</dbReference>
<dbReference type="Proteomes" id="UP000006906">
    <property type="component" value="Chromosome 4"/>
</dbReference>
<name>A0A2K3DUW1_CHLRE</name>
<gene>
    <name evidence="1" type="ORF">CHLRE_04g228925v5</name>
</gene>
<dbReference type="KEGG" id="cre:CHLRE_04g228925v5"/>
<organism evidence="1 2">
    <name type="scientific">Chlamydomonas reinhardtii</name>
    <name type="common">Chlamydomonas smithii</name>
    <dbReference type="NCBI Taxonomy" id="3055"/>
    <lineage>
        <taxon>Eukaryota</taxon>
        <taxon>Viridiplantae</taxon>
        <taxon>Chlorophyta</taxon>
        <taxon>core chlorophytes</taxon>
        <taxon>Chlorophyceae</taxon>
        <taxon>CS clade</taxon>
        <taxon>Chlamydomonadales</taxon>
        <taxon>Chlamydomonadaceae</taxon>
        <taxon>Chlamydomonas</taxon>
    </lineage>
</organism>
<sequence length="79" mass="8494">MLASSLSRLLDSAGSVLGGALREGLRGVQRVVVVLQPGPLGGRLERWEAARQETAERQVQAAVERFQALQRSQPSSSSH</sequence>
<evidence type="ECO:0000313" key="2">
    <source>
        <dbReference type="Proteomes" id="UP000006906"/>
    </source>
</evidence>
<protein>
    <submittedName>
        <fullName evidence="1">Uncharacterized protein</fullName>
    </submittedName>
</protein>
<accession>A0A2K3DUW1</accession>
<dbReference type="AlphaFoldDB" id="A0A2K3DUW1"/>
<dbReference type="RefSeq" id="XP_042925420.1">
    <property type="nucleotide sequence ID" value="XM_043062068.1"/>
</dbReference>